<sequence length="241" mass="26544">MYWLCSWLLLLLPPLLITLSGRQLFPLLDLSSGFAELNYALTMTGTRPWGAVTSAIVLMLVLSQLPRRQRLQIGCTILLALGLNMLVSHGLKQLFAEPRPYVEYLAQRGLLNLEQFYHTDGAGRAAILAALSSNQLPMPISANVWSQWQFETGYSFPSGHTLFSCTLALSSCVALIPRKRIGLPLLLVCWACWVSLSRLLLGMHWPIDVLASALLSGIICGVSYMAVACITQRLTPDSPTK</sequence>
<evidence type="ECO:0000256" key="4">
    <source>
        <dbReference type="SAM" id="Phobius"/>
    </source>
</evidence>
<dbReference type="InterPro" id="IPR036938">
    <property type="entry name" value="PAP2/HPO_sf"/>
</dbReference>
<gene>
    <name evidence="6" type="ORF">HR45_18280</name>
</gene>
<keyword evidence="4" id="KW-1133">Transmembrane helix</keyword>
<dbReference type="SUPFAM" id="SSF48317">
    <property type="entry name" value="Acid phosphatase/Vanadium-dependent haloperoxidase"/>
    <property type="match status" value="1"/>
</dbReference>
<dbReference type="Proteomes" id="UP000029264">
    <property type="component" value="Unassembled WGS sequence"/>
</dbReference>
<keyword evidence="7" id="KW-1185">Reference proteome</keyword>
<feature type="domain" description="Phosphatidic acid phosphatase type 2/haloperoxidase" evidence="5">
    <location>
        <begin position="73"/>
        <end position="224"/>
    </location>
</feature>
<dbReference type="STRING" id="1515746.HR45_18280"/>
<organism evidence="6 7">
    <name type="scientific">Shewanella mangrovi</name>
    <dbReference type="NCBI Taxonomy" id="1515746"/>
    <lineage>
        <taxon>Bacteria</taxon>
        <taxon>Pseudomonadati</taxon>
        <taxon>Pseudomonadota</taxon>
        <taxon>Gammaproteobacteria</taxon>
        <taxon>Alteromonadales</taxon>
        <taxon>Shewanellaceae</taxon>
        <taxon>Shewanella</taxon>
    </lineage>
</organism>
<comment type="catalytic activity">
    <reaction evidence="3">
        <text>di-trans,octa-cis-undecaprenyl diphosphate + H2O = di-trans,octa-cis-undecaprenyl phosphate + phosphate + H(+)</text>
        <dbReference type="Rhea" id="RHEA:28094"/>
        <dbReference type="ChEBI" id="CHEBI:15377"/>
        <dbReference type="ChEBI" id="CHEBI:15378"/>
        <dbReference type="ChEBI" id="CHEBI:43474"/>
        <dbReference type="ChEBI" id="CHEBI:58405"/>
        <dbReference type="ChEBI" id="CHEBI:60392"/>
        <dbReference type="EC" id="3.6.1.27"/>
    </reaction>
</comment>
<feature type="transmembrane region" description="Helical" evidence="4">
    <location>
        <begin position="209"/>
        <end position="231"/>
    </location>
</feature>
<accession>A0A094JDI7</accession>
<evidence type="ECO:0000259" key="5">
    <source>
        <dbReference type="SMART" id="SM00014"/>
    </source>
</evidence>
<evidence type="ECO:0000313" key="7">
    <source>
        <dbReference type="Proteomes" id="UP000029264"/>
    </source>
</evidence>
<dbReference type="PANTHER" id="PTHR14969:SF54">
    <property type="entry name" value="PHOSPHATIDYLGLYCEROPHOSPHATASE B"/>
    <property type="match status" value="1"/>
</dbReference>
<dbReference type="AlphaFoldDB" id="A0A094JDI7"/>
<keyword evidence="4" id="KW-0472">Membrane</keyword>
<evidence type="ECO:0000313" key="6">
    <source>
        <dbReference type="EMBL" id="KFZ36114.1"/>
    </source>
</evidence>
<dbReference type="eggNOG" id="COG0671">
    <property type="taxonomic scope" value="Bacteria"/>
</dbReference>
<proteinExistence type="predicted"/>
<dbReference type="EC" id="3.6.1.27" evidence="1"/>
<protein>
    <recommendedName>
        <fullName evidence="1">undecaprenyl-diphosphate phosphatase</fullName>
        <ecNumber evidence="1">3.6.1.27</ecNumber>
    </recommendedName>
    <alternativeName>
        <fullName evidence="2">Undecaprenyl pyrophosphate phosphatase</fullName>
    </alternativeName>
</protein>
<dbReference type="CDD" id="cd01610">
    <property type="entry name" value="PAP2_like"/>
    <property type="match status" value="1"/>
</dbReference>
<dbReference type="Gene3D" id="1.20.144.10">
    <property type="entry name" value="Phosphatidic acid phosphatase type 2/haloperoxidase"/>
    <property type="match status" value="1"/>
</dbReference>
<evidence type="ECO:0000256" key="2">
    <source>
        <dbReference type="ARBA" id="ARBA00032707"/>
    </source>
</evidence>
<dbReference type="EMBL" id="JPEO01000024">
    <property type="protein sequence ID" value="KFZ36114.1"/>
    <property type="molecule type" value="Genomic_DNA"/>
</dbReference>
<dbReference type="Pfam" id="PF01569">
    <property type="entry name" value="PAP2"/>
    <property type="match status" value="1"/>
</dbReference>
<evidence type="ECO:0000256" key="1">
    <source>
        <dbReference type="ARBA" id="ARBA00012374"/>
    </source>
</evidence>
<dbReference type="SMART" id="SM00014">
    <property type="entry name" value="acidPPc"/>
    <property type="match status" value="1"/>
</dbReference>
<evidence type="ECO:0000256" key="3">
    <source>
        <dbReference type="ARBA" id="ARBA00047594"/>
    </source>
</evidence>
<dbReference type="InterPro" id="IPR000326">
    <property type="entry name" value="PAP2/HPO"/>
</dbReference>
<comment type="caution">
    <text evidence="6">The sequence shown here is derived from an EMBL/GenBank/DDBJ whole genome shotgun (WGS) entry which is preliminary data.</text>
</comment>
<feature type="transmembrane region" description="Helical" evidence="4">
    <location>
        <begin position="48"/>
        <end position="66"/>
    </location>
</feature>
<feature type="transmembrane region" description="Helical" evidence="4">
    <location>
        <begin position="183"/>
        <end position="203"/>
    </location>
</feature>
<dbReference type="PANTHER" id="PTHR14969">
    <property type="entry name" value="SPHINGOSINE-1-PHOSPHATE PHOSPHOHYDROLASE"/>
    <property type="match status" value="1"/>
</dbReference>
<keyword evidence="4" id="KW-0812">Transmembrane</keyword>
<dbReference type="GO" id="GO:0050380">
    <property type="term" value="F:undecaprenyl-diphosphatase activity"/>
    <property type="evidence" value="ECO:0007669"/>
    <property type="project" value="UniProtKB-EC"/>
</dbReference>
<dbReference type="GO" id="GO:0005886">
    <property type="term" value="C:plasma membrane"/>
    <property type="evidence" value="ECO:0007669"/>
    <property type="project" value="TreeGrafter"/>
</dbReference>
<name>A0A094JDI7_9GAMM</name>
<reference evidence="6 7" key="1">
    <citation type="submission" date="2014-06" db="EMBL/GenBank/DDBJ databases">
        <title>Shewanella sp. YQH10.</title>
        <authorList>
            <person name="Liu Y."/>
            <person name="Zeng R."/>
        </authorList>
    </citation>
    <scope>NUCLEOTIDE SEQUENCE [LARGE SCALE GENOMIC DNA]</scope>
    <source>
        <strain evidence="6 7">YQH10</strain>
    </source>
</reference>